<evidence type="ECO:0000259" key="3">
    <source>
        <dbReference type="PROSITE" id="PS50110"/>
    </source>
</evidence>
<evidence type="ECO:0000313" key="4">
    <source>
        <dbReference type="EMBL" id="CAE0319213.1"/>
    </source>
</evidence>
<dbReference type="AlphaFoldDB" id="A0A7S3IBN2"/>
<gene>
    <name evidence="4" type="ORF">AHAE1019_LOCUS659</name>
</gene>
<dbReference type="GO" id="GO:0000160">
    <property type="term" value="P:phosphorelay signal transduction system"/>
    <property type="evidence" value="ECO:0007669"/>
    <property type="project" value="InterPro"/>
</dbReference>
<dbReference type="CDD" id="cd17546">
    <property type="entry name" value="REC_hyHK_CKI1_RcsC-like"/>
    <property type="match status" value="1"/>
</dbReference>
<feature type="modified residue" description="4-aspartylphosphate" evidence="2">
    <location>
        <position position="36"/>
    </location>
</feature>
<reference evidence="4" key="1">
    <citation type="submission" date="2021-01" db="EMBL/GenBank/DDBJ databases">
        <authorList>
            <person name="Corre E."/>
            <person name="Pelletier E."/>
            <person name="Niang G."/>
            <person name="Scheremetjew M."/>
            <person name="Finn R."/>
            <person name="Kale V."/>
            <person name="Holt S."/>
            <person name="Cochrane G."/>
            <person name="Meng A."/>
            <person name="Brown T."/>
            <person name="Cohen L."/>
        </authorList>
    </citation>
    <scope>NUCLEOTIDE SEQUENCE</scope>
    <source>
        <strain evidence="4">AH6</strain>
    </source>
</reference>
<dbReference type="EMBL" id="HBIG01017798">
    <property type="protein sequence ID" value="CAE0319213.1"/>
    <property type="molecule type" value="Transcribed_RNA"/>
</dbReference>
<dbReference type="InterPro" id="IPR001789">
    <property type="entry name" value="Sig_transdc_resp-reg_receiver"/>
</dbReference>
<dbReference type="PROSITE" id="PS50110">
    <property type="entry name" value="RESPONSE_REGULATORY"/>
    <property type="match status" value="1"/>
</dbReference>
<organism evidence="4">
    <name type="scientific">Anophryoides haemophila</name>
    <dbReference type="NCBI Taxonomy" id="46462"/>
    <lineage>
        <taxon>Eukaryota</taxon>
        <taxon>Sar</taxon>
        <taxon>Alveolata</taxon>
        <taxon>Ciliophora</taxon>
        <taxon>Intramacronucleata</taxon>
        <taxon>Oligohymenophorea</taxon>
        <taxon>Scuticociliatia</taxon>
        <taxon>Philasterida</taxon>
        <taxon>Glauconematidae</taxon>
        <taxon>Anophryoides</taxon>
    </lineage>
</organism>
<evidence type="ECO:0000256" key="1">
    <source>
        <dbReference type="ARBA" id="ARBA00022553"/>
    </source>
</evidence>
<dbReference type="SUPFAM" id="SSF52172">
    <property type="entry name" value="CheY-like"/>
    <property type="match status" value="1"/>
</dbReference>
<dbReference type="Pfam" id="PF00072">
    <property type="entry name" value="Response_reg"/>
    <property type="match status" value="1"/>
</dbReference>
<proteinExistence type="predicted"/>
<keyword evidence="1 2" id="KW-0597">Phosphoprotein</keyword>
<dbReference type="PANTHER" id="PTHR43719:SF28">
    <property type="entry name" value="PEROXIDE STRESS-ACTIVATED HISTIDINE KINASE MAK1-RELATED"/>
    <property type="match status" value="1"/>
</dbReference>
<accession>A0A7S3IBN2</accession>
<dbReference type="InterPro" id="IPR011006">
    <property type="entry name" value="CheY-like_superfamily"/>
</dbReference>
<evidence type="ECO:0000256" key="2">
    <source>
        <dbReference type="PROSITE-ProRule" id="PRU00169"/>
    </source>
</evidence>
<name>A0A7S3IBN2_9CILI</name>
<feature type="domain" description="Response regulatory" evidence="3">
    <location>
        <begin position="1"/>
        <end position="103"/>
    </location>
</feature>
<protein>
    <recommendedName>
        <fullName evidence="3">Response regulatory domain-containing protein</fullName>
    </recommendedName>
</protein>
<dbReference type="SMART" id="SM00448">
    <property type="entry name" value="REC"/>
    <property type="match status" value="1"/>
</dbReference>
<dbReference type="PANTHER" id="PTHR43719">
    <property type="entry name" value="TWO-COMPONENT HISTIDINE KINASE"/>
    <property type="match status" value="1"/>
</dbReference>
<sequence length="103" mass="11114">MILKGMKLEHSIHGNGNQIVDAFKAKNGNCTIVLMDLHMPECDGFEAAKKIRAYESEKGLAKTKIYALSADDDAKTKSDVSAAGMDGLITKPLCPPKLIPLLN</sequence>
<dbReference type="Gene3D" id="3.40.50.2300">
    <property type="match status" value="1"/>
</dbReference>
<dbReference type="InterPro" id="IPR050956">
    <property type="entry name" value="2C_system_His_kinase"/>
</dbReference>